<gene>
    <name evidence="1" type="ORF">CB5_LOCUS218</name>
</gene>
<dbReference type="EMBL" id="LR862129">
    <property type="protein sequence ID" value="CAD1817007.1"/>
    <property type="molecule type" value="Genomic_DNA"/>
</dbReference>
<organism evidence="1">
    <name type="scientific">Ananas comosus var. bracteatus</name>
    <name type="common">red pineapple</name>
    <dbReference type="NCBI Taxonomy" id="296719"/>
    <lineage>
        <taxon>Eukaryota</taxon>
        <taxon>Viridiplantae</taxon>
        <taxon>Streptophyta</taxon>
        <taxon>Embryophyta</taxon>
        <taxon>Tracheophyta</taxon>
        <taxon>Spermatophyta</taxon>
        <taxon>Magnoliopsida</taxon>
        <taxon>Liliopsida</taxon>
        <taxon>Poales</taxon>
        <taxon>Bromeliaceae</taxon>
        <taxon>Bromelioideae</taxon>
        <taxon>Ananas</taxon>
    </lineage>
</organism>
<accession>A0A6V7NET9</accession>
<sequence>MVAFDYSYFINKEEGVGVEGLGEGGDGGADAGDGLALAVADEEPHVGLVPLLVVVLVEVRRRFLLWRQGDYLDTHLDASEKLTCLIGAPKRNLYKLPFKFKWILVLQRGYNYMHQFGGRIFSCMFFIQRDEKKAQFSSV</sequence>
<reference evidence="1" key="1">
    <citation type="submission" date="2020-07" db="EMBL/GenBank/DDBJ databases">
        <authorList>
            <person name="Lin J."/>
        </authorList>
    </citation>
    <scope>NUCLEOTIDE SEQUENCE</scope>
</reference>
<protein>
    <submittedName>
        <fullName evidence="1">Uncharacterized protein</fullName>
    </submittedName>
</protein>
<dbReference type="AlphaFoldDB" id="A0A6V7NET9"/>
<proteinExistence type="predicted"/>
<evidence type="ECO:0000313" key="1">
    <source>
        <dbReference type="EMBL" id="CAD1817007.1"/>
    </source>
</evidence>
<name>A0A6V7NET9_ANACO</name>